<protein>
    <submittedName>
        <fullName evidence="1">Uncharacterized protein</fullName>
    </submittedName>
</protein>
<gene>
    <name evidence="1" type="ORF">GGE06_005939</name>
</gene>
<dbReference type="Proteomes" id="UP000582643">
    <property type="component" value="Unassembled WGS sequence"/>
</dbReference>
<proteinExistence type="predicted"/>
<dbReference type="AlphaFoldDB" id="A0A7W7U4W0"/>
<dbReference type="RefSeq" id="WP_184932216.1">
    <property type="nucleotide sequence ID" value="NZ_JACHJY010000009.1"/>
</dbReference>
<name>A0A7W7U4W0_9ACTN</name>
<evidence type="ECO:0000313" key="1">
    <source>
        <dbReference type="EMBL" id="MBB4984989.1"/>
    </source>
</evidence>
<organism evidence="1 2">
    <name type="scientific">Streptomyces nymphaeiformis</name>
    <dbReference type="NCBI Taxonomy" id="2663842"/>
    <lineage>
        <taxon>Bacteria</taxon>
        <taxon>Bacillati</taxon>
        <taxon>Actinomycetota</taxon>
        <taxon>Actinomycetes</taxon>
        <taxon>Kitasatosporales</taxon>
        <taxon>Streptomycetaceae</taxon>
        <taxon>Streptomyces</taxon>
    </lineage>
</organism>
<keyword evidence="2" id="KW-1185">Reference proteome</keyword>
<dbReference type="EMBL" id="JACHJY010000009">
    <property type="protein sequence ID" value="MBB4984989.1"/>
    <property type="molecule type" value="Genomic_DNA"/>
</dbReference>
<reference evidence="1 2" key="1">
    <citation type="submission" date="2020-08" db="EMBL/GenBank/DDBJ databases">
        <title>Genomic Encyclopedia of Type Strains, Phase III (KMG-III): the genomes of soil and plant-associated and newly described type strains.</title>
        <authorList>
            <person name="Whitman W."/>
        </authorList>
    </citation>
    <scope>NUCLEOTIDE SEQUENCE [LARGE SCALE GENOMIC DNA]</scope>
    <source>
        <strain evidence="1 2">SFB5A</strain>
    </source>
</reference>
<evidence type="ECO:0000313" key="2">
    <source>
        <dbReference type="Proteomes" id="UP000582643"/>
    </source>
</evidence>
<sequence length="77" mass="8287">MSSNETPGEHVGNLIPMVTADDGRAYISADNVVALLRAIAETHRDLADHPDCDLRDGAASIDREADAISCRAIAWIR</sequence>
<accession>A0A7W7U4W0</accession>
<comment type="caution">
    <text evidence="1">The sequence shown here is derived from an EMBL/GenBank/DDBJ whole genome shotgun (WGS) entry which is preliminary data.</text>
</comment>